<reference evidence="2" key="1">
    <citation type="submission" date="2020-05" db="EMBL/GenBank/DDBJ databases">
        <title>Phylogenomic resolution of chytrid fungi.</title>
        <authorList>
            <person name="Stajich J.E."/>
            <person name="Amses K."/>
            <person name="Simmons R."/>
            <person name="Seto K."/>
            <person name="Myers J."/>
            <person name="Bonds A."/>
            <person name="Quandt C.A."/>
            <person name="Barry K."/>
            <person name="Liu P."/>
            <person name="Grigoriev I."/>
            <person name="Longcore J.E."/>
            <person name="James T.Y."/>
        </authorList>
    </citation>
    <scope>NUCLEOTIDE SEQUENCE</scope>
    <source>
        <strain evidence="2">JEL0513</strain>
    </source>
</reference>
<feature type="compositionally biased region" description="Low complexity" evidence="1">
    <location>
        <begin position="477"/>
        <end position="487"/>
    </location>
</feature>
<evidence type="ECO:0000313" key="2">
    <source>
        <dbReference type="EMBL" id="KAJ3107933.1"/>
    </source>
</evidence>
<feature type="region of interest" description="Disordered" evidence="1">
    <location>
        <begin position="742"/>
        <end position="771"/>
    </location>
</feature>
<name>A0AAD5SVJ6_9FUNG</name>
<feature type="compositionally biased region" description="Acidic residues" evidence="1">
    <location>
        <begin position="754"/>
        <end position="771"/>
    </location>
</feature>
<dbReference type="EMBL" id="JADGJH010001884">
    <property type="protein sequence ID" value="KAJ3107933.1"/>
    <property type="molecule type" value="Genomic_DNA"/>
</dbReference>
<feature type="compositionally biased region" description="Basic and acidic residues" evidence="1">
    <location>
        <begin position="467"/>
        <end position="476"/>
    </location>
</feature>
<gene>
    <name evidence="2" type="ORF">HK100_003507</name>
</gene>
<feature type="region of interest" description="Disordered" evidence="1">
    <location>
        <begin position="1"/>
        <end position="44"/>
    </location>
</feature>
<accession>A0AAD5SVJ6</accession>
<evidence type="ECO:0000256" key="1">
    <source>
        <dbReference type="SAM" id="MobiDB-lite"/>
    </source>
</evidence>
<keyword evidence="3" id="KW-1185">Reference proteome</keyword>
<comment type="caution">
    <text evidence="2">The sequence shown here is derived from an EMBL/GenBank/DDBJ whole genome shotgun (WGS) entry which is preliminary data.</text>
</comment>
<dbReference type="AlphaFoldDB" id="A0AAD5SVJ6"/>
<proteinExistence type="predicted"/>
<protein>
    <submittedName>
        <fullName evidence="2">Uncharacterized protein</fullName>
    </submittedName>
</protein>
<dbReference type="Proteomes" id="UP001211907">
    <property type="component" value="Unassembled WGS sequence"/>
</dbReference>
<feature type="region of interest" description="Disordered" evidence="1">
    <location>
        <begin position="457"/>
        <end position="487"/>
    </location>
</feature>
<organism evidence="2 3">
    <name type="scientific">Physocladia obscura</name>
    <dbReference type="NCBI Taxonomy" id="109957"/>
    <lineage>
        <taxon>Eukaryota</taxon>
        <taxon>Fungi</taxon>
        <taxon>Fungi incertae sedis</taxon>
        <taxon>Chytridiomycota</taxon>
        <taxon>Chytridiomycota incertae sedis</taxon>
        <taxon>Chytridiomycetes</taxon>
        <taxon>Chytridiales</taxon>
        <taxon>Chytriomycetaceae</taxon>
        <taxon>Physocladia</taxon>
    </lineage>
</organism>
<feature type="region of interest" description="Disordered" evidence="1">
    <location>
        <begin position="678"/>
        <end position="709"/>
    </location>
</feature>
<evidence type="ECO:0000313" key="3">
    <source>
        <dbReference type="Proteomes" id="UP001211907"/>
    </source>
</evidence>
<sequence>MQKEKNQIEWGEGERQAKEKESEKENERADDRHQHEQQAEPERNICKYDNSASFEPQLQLALQIGLVPLLGPAVVIAPHHSNPNNETENENENENLNRNLNLHDHSRNPLPFAIGRDRQGRLLLVLRLRFWRLSWSIPSPTPPQSPTATAEPPSAQTAVDNLNLLQLFIRWVVSRILADIPESAKYGIALLSDLADIPDSVNPDEAHIIIIEFIKVSLPNILSLYSLTIDTLFQQMTLPINLTFHSIMASFNVKVVEFTSITSTLSTVVTVETMGATFFHPLLDRYFDSSSFPVEFGGSLAGLDYYAWFEDALAKCFHPSQIEEVQNQKPLVMKYYSSNSNSKDSHENRELAAQQIRVNQARNISLLVHPKNAVNPSSFPVRSSSLQLSSSIRHEQQRQRKIFDSPVILAESVDYFPNNSTSFTSLDWPSTFSSTKAVYTITAQPSTRAMVQMIPLDNDNEGNIDFHTADGRDDSQQQKQQQYDDNYHDQQQNNIKHRDQHNEDIVPIPAKSHDNNITAENTLFGTPPPTRQLSFPPGGININDIASLTTALRKQTIKISNQEQQQQNYHSENTSLIIDPQQQLFLASTTTELVAPQQPPPPPPLPPPLPPAPLPVETNIIDTHMSNQKIKAVRFKNAVQVHRYVVPPRSEWAADVWWTDADEIGVLEDWEEALYNGGSAGTSAGSERLGFSDGSGSIEEEDKDGRLSLGVPRPSLLEAVRRADAAAAAAAAVATAVAEIVADEDSGSSGNENAADEIEAETEIDTEVEEK</sequence>